<dbReference type="EMBL" id="JJML01000074">
    <property type="protein sequence ID" value="KGF71464.1"/>
    <property type="molecule type" value="Genomic_DNA"/>
</dbReference>
<evidence type="ECO:0000259" key="1">
    <source>
        <dbReference type="Pfam" id="PF00535"/>
    </source>
</evidence>
<organism evidence="2 3">
    <name type="scientific">Neosynechococcus sphagnicola sy1</name>
    <dbReference type="NCBI Taxonomy" id="1497020"/>
    <lineage>
        <taxon>Bacteria</taxon>
        <taxon>Bacillati</taxon>
        <taxon>Cyanobacteriota</taxon>
        <taxon>Cyanophyceae</taxon>
        <taxon>Neosynechococcales</taxon>
        <taxon>Neosynechococcaceae</taxon>
        <taxon>Neosynechococcus</taxon>
    </lineage>
</organism>
<keyword evidence="3" id="KW-1185">Reference proteome</keyword>
<dbReference type="SUPFAM" id="SSF53448">
    <property type="entry name" value="Nucleotide-diphospho-sugar transferases"/>
    <property type="match status" value="1"/>
</dbReference>
<comment type="caution">
    <text evidence="2">The sequence shown here is derived from an EMBL/GenBank/DDBJ whole genome shotgun (WGS) entry which is preliminary data.</text>
</comment>
<dbReference type="STRING" id="1497020.DO97_19515"/>
<gene>
    <name evidence="2" type="ORF">DO97_19515</name>
</gene>
<proteinExistence type="predicted"/>
<evidence type="ECO:0000313" key="3">
    <source>
        <dbReference type="Proteomes" id="UP000030170"/>
    </source>
</evidence>
<dbReference type="Pfam" id="PF00535">
    <property type="entry name" value="Glycos_transf_2"/>
    <property type="match status" value="1"/>
</dbReference>
<dbReference type="PANTHER" id="PTHR43685">
    <property type="entry name" value="GLYCOSYLTRANSFERASE"/>
    <property type="match status" value="1"/>
</dbReference>
<accession>A0A098THA2</accession>
<dbReference type="PANTHER" id="PTHR43685:SF2">
    <property type="entry name" value="GLYCOSYLTRANSFERASE 2-LIKE DOMAIN-CONTAINING PROTEIN"/>
    <property type="match status" value="1"/>
</dbReference>
<evidence type="ECO:0000313" key="2">
    <source>
        <dbReference type="EMBL" id="KGF71464.1"/>
    </source>
</evidence>
<dbReference type="InterPro" id="IPR050834">
    <property type="entry name" value="Glycosyltransf_2"/>
</dbReference>
<dbReference type="AlphaFoldDB" id="A0A098THA2"/>
<dbReference type="InterPro" id="IPR001173">
    <property type="entry name" value="Glyco_trans_2-like"/>
</dbReference>
<name>A0A098THA2_9CYAN</name>
<dbReference type="Gene3D" id="3.90.550.10">
    <property type="entry name" value="Spore Coat Polysaccharide Biosynthesis Protein SpsA, Chain A"/>
    <property type="match status" value="1"/>
</dbReference>
<protein>
    <recommendedName>
        <fullName evidence="1">Glycosyltransferase 2-like domain-containing protein</fullName>
    </recommendedName>
</protein>
<reference evidence="2 3" key="1">
    <citation type="journal article" date="2014" name="Mol. Ecol.">
        <title>Evolution of Synechococcus.</title>
        <authorList>
            <person name="Dvorak P."/>
            <person name="Casamatta D."/>
            <person name="Hasler P."/>
            <person name="Poulickova A."/>
            <person name="Ondrej V."/>
            <person name="Sanges R."/>
        </authorList>
    </citation>
    <scope>NUCLEOTIDE SEQUENCE [LARGE SCALE GENOMIC DNA]</scope>
    <source>
        <strain evidence="2 3">CAUP A 1101</strain>
    </source>
</reference>
<feature type="non-terminal residue" evidence="2">
    <location>
        <position position="191"/>
    </location>
</feature>
<dbReference type="InterPro" id="IPR029044">
    <property type="entry name" value="Nucleotide-diphossugar_trans"/>
</dbReference>
<dbReference type="Proteomes" id="UP000030170">
    <property type="component" value="Unassembled WGS sequence"/>
</dbReference>
<dbReference type="RefSeq" id="WP_338038843.1">
    <property type="nucleotide sequence ID" value="NZ_JJML01000074.1"/>
</dbReference>
<feature type="domain" description="Glycosyltransferase 2-like" evidence="1">
    <location>
        <begin position="50"/>
        <end position="108"/>
    </location>
</feature>
<sequence>MSEISALALGLLLFQLPAVAILLSRLLRGPLRHPSLQPQGASPEWLGTVSVVIPTLNEVQRLTPCLQGLTRQGYEVREITVVDSRSQDGTPDLVKRFQQHDPRLRLLTDDPLPPGWVGRPWALHTGVFKQFPPESVDFRDRCRYPASTGVGGQPSDHCTGGGIRFDFPLSTVYSQDPWRTLVTAGAAHHPG</sequence>